<dbReference type="InterPro" id="IPR012902">
    <property type="entry name" value="N_methyl_site"/>
</dbReference>
<keyword evidence="5 8" id="KW-1133">Transmembrane helix</keyword>
<protein>
    <submittedName>
        <fullName evidence="9">Prepilin-type N-terminal cleavage/methylation domain-containing protein</fullName>
    </submittedName>
</protein>
<sequence>MKALIQKRLKNQKGLTLIELLVVIVILGIIAAIAIPSLMDNRTNAVKEANAQTNKIVQDAHDRYFAITGSYAADATALKNANYLREIPKCANGATKTFTVDANGMLVADNKCGNTD</sequence>
<evidence type="ECO:0000256" key="1">
    <source>
        <dbReference type="ARBA" id="ARBA00004167"/>
    </source>
</evidence>
<dbReference type="PANTHER" id="PTHR30093">
    <property type="entry name" value="GENERAL SECRETION PATHWAY PROTEIN G"/>
    <property type="match status" value="1"/>
</dbReference>
<keyword evidence="6 8" id="KW-0472">Membrane</keyword>
<dbReference type="EMBL" id="JAOTPO010000002">
    <property type="protein sequence ID" value="MDE5412431.1"/>
    <property type="molecule type" value="Genomic_DNA"/>
</dbReference>
<gene>
    <name evidence="9" type="ORF">N7Z68_03475</name>
</gene>
<keyword evidence="7" id="KW-0178">Competence</keyword>
<evidence type="ECO:0000256" key="6">
    <source>
        <dbReference type="ARBA" id="ARBA00023136"/>
    </source>
</evidence>
<dbReference type="Proteomes" id="UP001148125">
    <property type="component" value="Unassembled WGS sequence"/>
</dbReference>
<evidence type="ECO:0000256" key="3">
    <source>
        <dbReference type="ARBA" id="ARBA00022481"/>
    </source>
</evidence>
<dbReference type="Pfam" id="PF07963">
    <property type="entry name" value="N_methyl"/>
    <property type="match status" value="1"/>
</dbReference>
<dbReference type="RefSeq" id="WP_275117063.1">
    <property type="nucleotide sequence ID" value="NZ_JAOTPO010000002.1"/>
</dbReference>
<dbReference type="PANTHER" id="PTHR30093:SF44">
    <property type="entry name" value="TYPE II SECRETION SYSTEM CORE PROTEIN G"/>
    <property type="match status" value="1"/>
</dbReference>
<comment type="subcellular location">
    <subcellularLocation>
        <location evidence="2">Cell surface</location>
    </subcellularLocation>
    <subcellularLocation>
        <location evidence="1">Membrane</location>
        <topology evidence="1">Single-pass membrane protein</topology>
    </subcellularLocation>
</comment>
<organism evidence="9 10">
    <name type="scientific">Alkalihalobacterium chitinilyticum</name>
    <dbReference type="NCBI Taxonomy" id="2980103"/>
    <lineage>
        <taxon>Bacteria</taxon>
        <taxon>Bacillati</taxon>
        <taxon>Bacillota</taxon>
        <taxon>Bacilli</taxon>
        <taxon>Bacillales</taxon>
        <taxon>Bacillaceae</taxon>
        <taxon>Alkalihalobacterium</taxon>
    </lineage>
</organism>
<keyword evidence="10" id="KW-1185">Reference proteome</keyword>
<evidence type="ECO:0000256" key="7">
    <source>
        <dbReference type="ARBA" id="ARBA00023287"/>
    </source>
</evidence>
<dbReference type="InterPro" id="IPR045584">
    <property type="entry name" value="Pilin-like"/>
</dbReference>
<comment type="caution">
    <text evidence="9">The sequence shown here is derived from an EMBL/GenBank/DDBJ whole genome shotgun (WGS) entry which is preliminary data.</text>
</comment>
<feature type="transmembrane region" description="Helical" evidence="8">
    <location>
        <begin position="20"/>
        <end position="39"/>
    </location>
</feature>
<reference evidence="9" key="1">
    <citation type="submission" date="2024-05" db="EMBL/GenBank/DDBJ databases">
        <title>Alkalihalobacillus sp. strain MEB203 novel alkaliphilic bacterium from Lonar Lake, India.</title>
        <authorList>
            <person name="Joshi A."/>
            <person name="Thite S."/>
            <person name="Mengade P."/>
        </authorList>
    </citation>
    <scope>NUCLEOTIDE SEQUENCE</scope>
    <source>
        <strain evidence="9">MEB 203</strain>
    </source>
</reference>
<dbReference type="Gene3D" id="3.30.700.10">
    <property type="entry name" value="Glycoprotein, Type 4 Pilin"/>
    <property type="match status" value="1"/>
</dbReference>
<proteinExistence type="predicted"/>
<accession>A0ABT5VAF7</accession>
<keyword evidence="3" id="KW-0488">Methylation</keyword>
<keyword evidence="4 8" id="KW-0812">Transmembrane</keyword>
<dbReference type="NCBIfam" id="TIGR02532">
    <property type="entry name" value="IV_pilin_GFxxxE"/>
    <property type="match status" value="1"/>
</dbReference>
<evidence type="ECO:0000313" key="10">
    <source>
        <dbReference type="Proteomes" id="UP001148125"/>
    </source>
</evidence>
<evidence type="ECO:0000313" key="9">
    <source>
        <dbReference type="EMBL" id="MDE5412431.1"/>
    </source>
</evidence>
<dbReference type="PROSITE" id="PS00409">
    <property type="entry name" value="PROKAR_NTER_METHYL"/>
    <property type="match status" value="1"/>
</dbReference>
<name>A0ABT5VAF7_9BACI</name>
<evidence type="ECO:0000256" key="2">
    <source>
        <dbReference type="ARBA" id="ARBA00004241"/>
    </source>
</evidence>
<evidence type="ECO:0000256" key="4">
    <source>
        <dbReference type="ARBA" id="ARBA00022692"/>
    </source>
</evidence>
<dbReference type="SUPFAM" id="SSF54523">
    <property type="entry name" value="Pili subunits"/>
    <property type="match status" value="1"/>
</dbReference>
<evidence type="ECO:0000256" key="5">
    <source>
        <dbReference type="ARBA" id="ARBA00022989"/>
    </source>
</evidence>
<evidence type="ECO:0000256" key="8">
    <source>
        <dbReference type="SAM" id="Phobius"/>
    </source>
</evidence>